<feature type="compositionally biased region" description="Low complexity" evidence="1">
    <location>
        <begin position="15"/>
        <end position="27"/>
    </location>
</feature>
<reference evidence="2 3" key="1">
    <citation type="submission" date="2011-12" db="EMBL/GenBank/DDBJ databases">
        <title>Whole genome shotgun sequence of Gordonia effusa NBRC 100432.</title>
        <authorList>
            <person name="Yoshida I."/>
            <person name="Takarada H."/>
            <person name="Hosoyama A."/>
            <person name="Tsuchikane K."/>
            <person name="Katsumata H."/>
            <person name="Yamazaki S."/>
            <person name="Fujita N."/>
        </authorList>
    </citation>
    <scope>NUCLEOTIDE SEQUENCE [LARGE SCALE GENOMIC DNA]</scope>
    <source>
        <strain evidence="2 3">NBRC 100432</strain>
    </source>
</reference>
<dbReference type="PANTHER" id="PTHR42877">
    <property type="entry name" value="L-ORNITHINE N(5)-MONOOXYGENASE-RELATED"/>
    <property type="match status" value="1"/>
</dbReference>
<feature type="compositionally biased region" description="Basic and acidic residues" evidence="1">
    <location>
        <begin position="1"/>
        <end position="13"/>
    </location>
</feature>
<dbReference type="Gene3D" id="3.50.50.60">
    <property type="entry name" value="FAD/NAD(P)-binding domain"/>
    <property type="match status" value="2"/>
</dbReference>
<feature type="region of interest" description="Disordered" evidence="1">
    <location>
        <begin position="532"/>
        <end position="553"/>
    </location>
</feature>
<accession>H0R4Y6</accession>
<dbReference type="STRING" id="1077974.GOEFS_106_00330"/>
<dbReference type="Proteomes" id="UP000035034">
    <property type="component" value="Unassembled WGS sequence"/>
</dbReference>
<proteinExistence type="predicted"/>
<name>H0R4Y6_9ACTN</name>
<dbReference type="InterPro" id="IPR051209">
    <property type="entry name" value="FAD-bind_Monooxygenase_sf"/>
</dbReference>
<dbReference type="OrthoDB" id="5168853at2"/>
<dbReference type="eggNOG" id="COG2072">
    <property type="taxonomic scope" value="Bacteria"/>
</dbReference>
<comment type="caution">
    <text evidence="2">The sequence shown here is derived from an EMBL/GenBank/DDBJ whole genome shotgun (WGS) entry which is preliminary data.</text>
</comment>
<dbReference type="AlphaFoldDB" id="H0R4Y6"/>
<gene>
    <name evidence="2" type="ORF">GOEFS_106_00330</name>
</gene>
<dbReference type="GO" id="GO:0004497">
    <property type="term" value="F:monooxygenase activity"/>
    <property type="evidence" value="ECO:0007669"/>
    <property type="project" value="UniProtKB-KW"/>
</dbReference>
<keyword evidence="3" id="KW-1185">Reference proteome</keyword>
<dbReference type="RefSeq" id="WP_007319472.1">
    <property type="nucleotide sequence ID" value="NZ_BAEH01000106.1"/>
</dbReference>
<dbReference type="InterPro" id="IPR036188">
    <property type="entry name" value="FAD/NAD-bd_sf"/>
</dbReference>
<keyword evidence="2" id="KW-0560">Oxidoreductase</keyword>
<sequence length="553" mass="60132">MTTTVNDKKRPTPKDAPGGDPQGPAAPDYQVAIIGAGPGGIATGVKLSKAGINDYVIIERSDNFGGSWQLNQYPGIAVDIPGVAYQFGFARKHDWSRLFPFGPEVKQYHQDVAREYGLYEHAMFNTDVEREIWDDAGHYWKLHTSSGKVVTARFVISAVGAFVRPKAENIPGVSKFKGKIQRPTSWDYSWDLTGKKVAVIGTGASAVQIIPAIAKDVGSLSVFQRTPVWCAPIKPDGPMPKAAQGVLKIPGLVGAGESVALVVIDLALRAAVSVPLAIVKPVLTAFDKVAIKGYAAFLKLFIRDAETAKKLTPNYGVIAKRPTMSNGYLQAFNRSNVSLITDPIETVTAKGIKTRDGVEHDFDMIVLATGYDVFSDPETYLTGSIVGREGFDLGEFYTKEGMQAYQSASVHGIPNRWMLVGPYSWTGSGWHAFVEMTADHAIRAITEAKRRDATLVEVHRAAADAYHKKILHNNRAINFYLADLNAHVPTYYRNSHGHSTYIRPSGFFEASRGNRKFPYSDYSWEKVPAKAAAPKDSGKAAGAAPALSQVSAK</sequence>
<keyword evidence="2" id="KW-0503">Monooxygenase</keyword>
<protein>
    <submittedName>
        <fullName evidence="2">Putative flavin-containing monooxygenase</fullName>
    </submittedName>
</protein>
<dbReference type="Pfam" id="PF13738">
    <property type="entry name" value="Pyr_redox_3"/>
    <property type="match status" value="1"/>
</dbReference>
<dbReference type="SUPFAM" id="SSF51905">
    <property type="entry name" value="FAD/NAD(P)-binding domain"/>
    <property type="match status" value="1"/>
</dbReference>
<dbReference type="PANTHER" id="PTHR42877:SF4">
    <property type="entry name" value="FAD_NAD(P)-BINDING DOMAIN-CONTAINING PROTEIN-RELATED"/>
    <property type="match status" value="1"/>
</dbReference>
<evidence type="ECO:0000256" key="1">
    <source>
        <dbReference type="SAM" id="MobiDB-lite"/>
    </source>
</evidence>
<evidence type="ECO:0000313" key="2">
    <source>
        <dbReference type="EMBL" id="GAB20137.1"/>
    </source>
</evidence>
<dbReference type="PRINTS" id="PR00419">
    <property type="entry name" value="ADXRDTASE"/>
</dbReference>
<organism evidence="2 3">
    <name type="scientific">Gordonia effusa NBRC 100432</name>
    <dbReference type="NCBI Taxonomy" id="1077974"/>
    <lineage>
        <taxon>Bacteria</taxon>
        <taxon>Bacillati</taxon>
        <taxon>Actinomycetota</taxon>
        <taxon>Actinomycetes</taxon>
        <taxon>Mycobacteriales</taxon>
        <taxon>Gordoniaceae</taxon>
        <taxon>Gordonia</taxon>
    </lineage>
</organism>
<evidence type="ECO:0000313" key="3">
    <source>
        <dbReference type="Proteomes" id="UP000035034"/>
    </source>
</evidence>
<feature type="region of interest" description="Disordered" evidence="1">
    <location>
        <begin position="1"/>
        <end position="27"/>
    </location>
</feature>
<dbReference type="EMBL" id="BAEH01000106">
    <property type="protein sequence ID" value="GAB20137.1"/>
    <property type="molecule type" value="Genomic_DNA"/>
</dbReference>